<dbReference type="InterPro" id="IPR001222">
    <property type="entry name" value="Znf_TFIIS"/>
</dbReference>
<dbReference type="PROSITE" id="PS00466">
    <property type="entry name" value="ZF_TFIIS_1"/>
    <property type="match status" value="1"/>
</dbReference>
<evidence type="ECO:0000256" key="1">
    <source>
        <dbReference type="ARBA" id="ARBA00004123"/>
    </source>
</evidence>
<dbReference type="GO" id="GO:0006368">
    <property type="term" value="P:transcription elongation by RNA polymerase II"/>
    <property type="evidence" value="ECO:0007669"/>
    <property type="project" value="InterPro"/>
</dbReference>
<evidence type="ECO:0000259" key="13">
    <source>
        <dbReference type="PROSITE" id="PS51319"/>
    </source>
</evidence>
<dbReference type="Gene3D" id="1.10.472.30">
    <property type="entry name" value="Transcription elongation factor S-II, central domain"/>
    <property type="match status" value="1"/>
</dbReference>
<comment type="function">
    <text evidence="7">Necessary for efficient RNA polymerase II transcription elongation past template-encoded arresting sites. The arresting sites in DNA have the property of trapping a certain fraction of elongating RNA polymerases that pass through, resulting in locked ternary complexes. Cleavage of the nascent transcript by S-II allows the resumption of elongation from the new 3'-terminus.</text>
</comment>
<dbReference type="CDD" id="cd00183">
    <property type="entry name" value="TFIIS_I"/>
    <property type="match status" value="1"/>
</dbReference>
<feature type="domain" description="TFIIS N-terminal" evidence="13">
    <location>
        <begin position="2"/>
        <end position="81"/>
    </location>
</feature>
<dbReference type="Pfam" id="PF08711">
    <property type="entry name" value="Med26"/>
    <property type="match status" value="1"/>
</dbReference>
<dbReference type="CDD" id="cd13749">
    <property type="entry name" value="Zn-ribbon_TFIIS"/>
    <property type="match status" value="1"/>
</dbReference>
<keyword evidence="6 9" id="KW-0539">Nucleus</keyword>
<dbReference type="SMART" id="SM00509">
    <property type="entry name" value="TFS2N"/>
    <property type="match status" value="1"/>
</dbReference>
<comment type="caution">
    <text evidence="15">The sequence shown here is derived from an EMBL/GenBank/DDBJ whole genome shotgun (WGS) entry which is preliminary data.</text>
</comment>
<dbReference type="SMART" id="SM00510">
    <property type="entry name" value="TFS2M"/>
    <property type="match status" value="1"/>
</dbReference>
<organism evidence="15 16">
    <name type="scientific">Echinococcus granulosus</name>
    <name type="common">Hydatid tapeworm</name>
    <dbReference type="NCBI Taxonomy" id="6210"/>
    <lineage>
        <taxon>Eukaryota</taxon>
        <taxon>Metazoa</taxon>
        <taxon>Spiralia</taxon>
        <taxon>Lophotrochozoa</taxon>
        <taxon>Platyhelminthes</taxon>
        <taxon>Cestoda</taxon>
        <taxon>Eucestoda</taxon>
        <taxon>Cyclophyllidea</taxon>
        <taxon>Taeniidae</taxon>
        <taxon>Echinococcus</taxon>
        <taxon>Echinococcus granulosus group</taxon>
    </lineage>
</organism>
<dbReference type="NCBIfam" id="TIGR01385">
    <property type="entry name" value="TFSII"/>
    <property type="match status" value="1"/>
</dbReference>
<evidence type="ECO:0000256" key="7">
    <source>
        <dbReference type="ARBA" id="ARBA00025408"/>
    </source>
</evidence>
<keyword evidence="15" id="KW-0648">Protein biosynthesis</keyword>
<dbReference type="InterPro" id="IPR006289">
    <property type="entry name" value="TFSII"/>
</dbReference>
<dbReference type="SMART" id="SM00440">
    <property type="entry name" value="ZnF_C2C2"/>
    <property type="match status" value="1"/>
</dbReference>
<gene>
    <name evidence="15" type="ORF">EGR_04410</name>
</gene>
<dbReference type="FunFam" id="2.20.25.10:FF:000001">
    <property type="entry name" value="Probable Transcription elongation factor S-II"/>
    <property type="match status" value="1"/>
</dbReference>
<dbReference type="InterPro" id="IPR036575">
    <property type="entry name" value="TFIIS_cen_dom_sf"/>
</dbReference>
<evidence type="ECO:0000256" key="6">
    <source>
        <dbReference type="ARBA" id="ARBA00023242"/>
    </source>
</evidence>
<dbReference type="OMA" id="DACDPFR"/>
<keyword evidence="10" id="KW-0804">Transcription</keyword>
<dbReference type="GO" id="GO:0003677">
    <property type="term" value="F:DNA binding"/>
    <property type="evidence" value="ECO:0007669"/>
    <property type="project" value="UniProtKB-KW"/>
</dbReference>
<comment type="similarity">
    <text evidence="2 10">Belongs to the TFS-II family.</text>
</comment>
<dbReference type="Gene3D" id="1.20.930.10">
    <property type="entry name" value="Conserved domain common to transcription factors TFIIS, elongin A, CRSP70"/>
    <property type="match status" value="1"/>
</dbReference>
<feature type="region of interest" description="Disordered" evidence="11">
    <location>
        <begin position="81"/>
        <end position="117"/>
    </location>
</feature>
<evidence type="ECO:0000256" key="2">
    <source>
        <dbReference type="ARBA" id="ARBA00009647"/>
    </source>
</evidence>
<dbReference type="Gene3D" id="2.20.25.10">
    <property type="match status" value="1"/>
</dbReference>
<dbReference type="GO" id="GO:0005634">
    <property type="term" value="C:nucleus"/>
    <property type="evidence" value="ECO:0007669"/>
    <property type="project" value="UniProtKB-SubCell"/>
</dbReference>
<dbReference type="InterPro" id="IPR035441">
    <property type="entry name" value="TFIIS/LEDGF_dom_sf"/>
</dbReference>
<evidence type="ECO:0000259" key="12">
    <source>
        <dbReference type="PROSITE" id="PS51133"/>
    </source>
</evidence>
<dbReference type="PANTHER" id="PTHR11477:SF0">
    <property type="entry name" value="IP08861P-RELATED"/>
    <property type="match status" value="1"/>
</dbReference>
<dbReference type="Proteomes" id="UP000019149">
    <property type="component" value="Unassembled WGS sequence"/>
</dbReference>
<dbReference type="CTD" id="36340125"/>
<protein>
    <recommendedName>
        <fullName evidence="10">Transcription elongation factor</fullName>
    </recommendedName>
</protein>
<dbReference type="PROSITE" id="PS51321">
    <property type="entry name" value="TFIIS_CENTRAL"/>
    <property type="match status" value="1"/>
</dbReference>
<dbReference type="SUPFAM" id="SSF46942">
    <property type="entry name" value="Elongation factor TFIIS domain 2"/>
    <property type="match status" value="1"/>
</dbReference>
<dbReference type="InterPro" id="IPR003617">
    <property type="entry name" value="TFIIS/CRSP70_N_sub"/>
</dbReference>
<evidence type="ECO:0000256" key="10">
    <source>
        <dbReference type="RuleBase" id="RU368078"/>
    </source>
</evidence>
<keyword evidence="3 10" id="KW-0479">Metal-binding</keyword>
<feature type="domain" description="TFIIS central" evidence="14">
    <location>
        <begin position="156"/>
        <end position="271"/>
    </location>
</feature>
<keyword evidence="15" id="KW-0251">Elongation factor</keyword>
<dbReference type="RefSeq" id="XP_024351980.1">
    <property type="nucleotide sequence ID" value="XM_024493659.1"/>
</dbReference>
<dbReference type="SUPFAM" id="SSF57783">
    <property type="entry name" value="Zinc beta-ribbon"/>
    <property type="match status" value="1"/>
</dbReference>
<accession>W6V3Y9</accession>
<dbReference type="EMBL" id="APAU02000027">
    <property type="protein sequence ID" value="EUB60784.1"/>
    <property type="molecule type" value="Genomic_DNA"/>
</dbReference>
<evidence type="ECO:0000259" key="14">
    <source>
        <dbReference type="PROSITE" id="PS51321"/>
    </source>
</evidence>
<feature type="domain" description="TFIIS-type" evidence="12">
    <location>
        <begin position="274"/>
        <end position="314"/>
    </location>
</feature>
<keyword evidence="16" id="KW-1185">Reference proteome</keyword>
<dbReference type="InterPro" id="IPR035100">
    <property type="entry name" value="TF_IIS-typ"/>
</dbReference>
<evidence type="ECO:0000256" key="8">
    <source>
        <dbReference type="PROSITE-ProRule" id="PRU00472"/>
    </source>
</evidence>
<evidence type="ECO:0000256" key="5">
    <source>
        <dbReference type="ARBA" id="ARBA00022833"/>
    </source>
</evidence>
<dbReference type="SUPFAM" id="SSF47676">
    <property type="entry name" value="Conserved domain common to transcription factors TFIIS, elongin A, CRSP70"/>
    <property type="match status" value="1"/>
</dbReference>
<evidence type="ECO:0000313" key="16">
    <source>
        <dbReference type="Proteomes" id="UP000019149"/>
    </source>
</evidence>
<dbReference type="InterPro" id="IPR017923">
    <property type="entry name" value="TFIIS_N"/>
</dbReference>
<dbReference type="KEGG" id="egl:EGR_04410"/>
<dbReference type="GeneID" id="36340125"/>
<dbReference type="PROSITE" id="PS51133">
    <property type="entry name" value="ZF_TFIIS_2"/>
    <property type="match status" value="1"/>
</dbReference>
<evidence type="ECO:0000256" key="11">
    <source>
        <dbReference type="SAM" id="MobiDB-lite"/>
    </source>
</evidence>
<keyword evidence="4 8" id="KW-0863">Zinc-finger</keyword>
<evidence type="ECO:0000256" key="3">
    <source>
        <dbReference type="ARBA" id="ARBA00022723"/>
    </source>
</evidence>
<dbReference type="Pfam" id="PF07500">
    <property type="entry name" value="TFIIS_M"/>
    <property type="match status" value="1"/>
</dbReference>
<dbReference type="InterPro" id="IPR003618">
    <property type="entry name" value="TFIIS_cen_dom"/>
</dbReference>
<dbReference type="GO" id="GO:0003746">
    <property type="term" value="F:translation elongation factor activity"/>
    <property type="evidence" value="ECO:0007669"/>
    <property type="project" value="UniProtKB-KW"/>
</dbReference>
<name>W6V3Y9_ECHGR</name>
<comment type="subcellular location">
    <subcellularLocation>
        <location evidence="1 9 10">Nucleus</location>
    </subcellularLocation>
</comment>
<dbReference type="Pfam" id="PF01096">
    <property type="entry name" value="Zn_ribbon_TFIIS"/>
    <property type="match status" value="1"/>
</dbReference>
<dbReference type="PIRSF" id="PIRSF006704">
    <property type="entry name" value="TF_IIS"/>
    <property type="match status" value="1"/>
</dbReference>
<dbReference type="PANTHER" id="PTHR11477">
    <property type="entry name" value="TRANSCRIPTION FACTOR S-II ZINC FINGER DOMAIN-CONTAINING PROTEIN"/>
    <property type="match status" value="1"/>
</dbReference>
<evidence type="ECO:0000256" key="9">
    <source>
        <dbReference type="PROSITE-ProRule" id="PRU00649"/>
    </source>
</evidence>
<keyword evidence="10" id="KW-0805">Transcription regulation</keyword>
<keyword evidence="10" id="KW-0238">DNA-binding</keyword>
<evidence type="ECO:0000256" key="4">
    <source>
        <dbReference type="ARBA" id="ARBA00022771"/>
    </source>
</evidence>
<dbReference type="PROSITE" id="PS51319">
    <property type="entry name" value="TFIIS_N"/>
    <property type="match status" value="1"/>
</dbReference>
<proteinExistence type="inferred from homology"/>
<dbReference type="OrthoDB" id="44867at2759"/>
<sequence>MEVASKIVRKLDKMIKNELIDDELALSYLHRLQNTDMTLDILTKTGVGIVINKIRKQSSNGEINILGKQLIKQWKKLVPEKASETGSKRSPPMSGDDSSQYLPTEGKRVRRPLTDDEDLRNECNAVSNHPPSSTATHDSIGHGFFMSKSLDTDDPVRLKAREMIKSALDASPPPTGAFDADYLATQIESEIFTIFGVTDSKYKHRVRTRVMNLRDINNPDLRANVFMGHVRPERLASMTSEEMASKDMKKLRDKYSKETIDDHQMAVTSGTESDLLKCGKCKQNKCTYNQVQTRSADEPMTTFVFCNNCGHRWKVSQVAIGSVKPMEIIVLATMCCIYKDESVFIHEHVPSLCIRIILQDFELISLHVAYRLCIS</sequence>
<evidence type="ECO:0000313" key="15">
    <source>
        <dbReference type="EMBL" id="EUB60784.1"/>
    </source>
</evidence>
<keyword evidence="5 10" id="KW-0862">Zinc</keyword>
<dbReference type="STRING" id="6210.W6V3Y9"/>
<dbReference type="GO" id="GO:0008270">
    <property type="term" value="F:zinc ion binding"/>
    <property type="evidence" value="ECO:0007669"/>
    <property type="project" value="UniProtKB-UniRule"/>
</dbReference>
<dbReference type="AlphaFoldDB" id="W6V3Y9"/>
<reference evidence="15 16" key="1">
    <citation type="journal article" date="2013" name="Nat. Genet.">
        <title>The genome of the hydatid tapeworm Echinococcus granulosus.</title>
        <authorList>
            <person name="Zheng H."/>
            <person name="Zhang W."/>
            <person name="Zhang L."/>
            <person name="Zhang Z."/>
            <person name="Li J."/>
            <person name="Lu G."/>
            <person name="Zhu Y."/>
            <person name="Wang Y."/>
            <person name="Huang Y."/>
            <person name="Liu J."/>
            <person name="Kang H."/>
            <person name="Chen J."/>
            <person name="Wang L."/>
            <person name="Chen A."/>
            <person name="Yu S."/>
            <person name="Gao Z."/>
            <person name="Jin L."/>
            <person name="Gu W."/>
            <person name="Wang Z."/>
            <person name="Zhao L."/>
            <person name="Shi B."/>
            <person name="Wen H."/>
            <person name="Lin R."/>
            <person name="Jones M.K."/>
            <person name="Brejova B."/>
            <person name="Vinar T."/>
            <person name="Zhao G."/>
            <person name="McManus D.P."/>
            <person name="Chen Z."/>
            <person name="Zhou Y."/>
            <person name="Wang S."/>
        </authorList>
    </citation>
    <scope>NUCLEOTIDE SEQUENCE [LARGE SCALE GENOMIC DNA]</scope>
</reference>